<accession>A0A024GVW9</accession>
<dbReference type="AlphaFoldDB" id="A0A024GVW9"/>
<evidence type="ECO:0000313" key="4">
    <source>
        <dbReference type="Proteomes" id="UP000053237"/>
    </source>
</evidence>
<dbReference type="GO" id="GO:0006396">
    <property type="term" value="P:RNA processing"/>
    <property type="evidence" value="ECO:0007669"/>
    <property type="project" value="InterPro"/>
</dbReference>
<dbReference type="EMBL" id="CAIX01000892">
    <property type="protein sequence ID" value="CCI50644.1"/>
    <property type="molecule type" value="Genomic_DNA"/>
</dbReference>
<gene>
    <name evidence="3" type="ORF">BN9_126540</name>
</gene>
<dbReference type="InterPro" id="IPR019007">
    <property type="entry name" value="Wbp11/ELF5/Saf1_N"/>
</dbReference>
<organism evidence="3 4">
    <name type="scientific">Albugo candida</name>
    <dbReference type="NCBI Taxonomy" id="65357"/>
    <lineage>
        <taxon>Eukaryota</taxon>
        <taxon>Sar</taxon>
        <taxon>Stramenopiles</taxon>
        <taxon>Oomycota</taxon>
        <taxon>Peronosporomycetes</taxon>
        <taxon>Albuginales</taxon>
        <taxon>Albuginaceae</taxon>
        <taxon>Albugo</taxon>
    </lineage>
</organism>
<dbReference type="STRING" id="65357.A0A024GVW9"/>
<protein>
    <recommendedName>
        <fullName evidence="2">Wbp11/ELF5/Saf1 N-terminal domain-containing protein</fullName>
    </recommendedName>
</protein>
<evidence type="ECO:0000259" key="2">
    <source>
        <dbReference type="Pfam" id="PF09429"/>
    </source>
</evidence>
<feature type="compositionally biased region" description="Basic and acidic residues" evidence="1">
    <location>
        <begin position="10"/>
        <end position="29"/>
    </location>
</feature>
<dbReference type="Pfam" id="PF09429">
    <property type="entry name" value="Wbp11"/>
    <property type="match status" value="1"/>
</dbReference>
<feature type="region of interest" description="Disordered" evidence="1">
    <location>
        <begin position="225"/>
        <end position="253"/>
    </location>
</feature>
<keyword evidence="4" id="KW-1185">Reference proteome</keyword>
<name>A0A024GVW9_9STRA</name>
<sequence length="338" mass="37903">MAKSQNPVESFRREQKKKESKRLRNERQKNKLVKLANLEPEQLKPEINRLKRQLELDPNDGQKKKRKSDVNAVSTLFEMIAHIPSQLENILVAAVKKQSESKAGQKDAVHRFKKSEDGNPHNENRSYNPKNSIHYHPTLNPYGAPPPGQPQMYHTHSPQSLPSSHSNSSKNPQNALIRKRPPLPSCPPPPSSIQVPKRPPVPAGAVPIQAPPPPPLQILTNKQGDAMSMQSKATKLPPSNVHQNAPKDSSRIEESDVIAPYPHPKVRVSEEAKDGRIEDADAYHETVSFLPTCIRVHRKTETRTSIGRVGSRRELSNNEPTNEKLKNFISEINTLPSN</sequence>
<comment type="caution">
    <text evidence="3">The sequence shown here is derived from an EMBL/GenBank/DDBJ whole genome shotgun (WGS) entry which is preliminary data.</text>
</comment>
<dbReference type="Proteomes" id="UP000053237">
    <property type="component" value="Unassembled WGS sequence"/>
</dbReference>
<dbReference type="OrthoDB" id="205569at2759"/>
<proteinExistence type="predicted"/>
<dbReference type="InParanoid" id="A0A024GVW9"/>
<feature type="compositionally biased region" description="Pro residues" evidence="1">
    <location>
        <begin position="182"/>
        <end position="202"/>
    </location>
</feature>
<feature type="compositionally biased region" description="Low complexity" evidence="1">
    <location>
        <begin position="156"/>
        <end position="174"/>
    </location>
</feature>
<feature type="region of interest" description="Disordered" evidence="1">
    <location>
        <begin position="1"/>
        <end position="46"/>
    </location>
</feature>
<feature type="domain" description="Wbp11/ELF5/Saf1 N-terminal" evidence="2">
    <location>
        <begin position="3"/>
        <end position="66"/>
    </location>
</feature>
<evidence type="ECO:0000256" key="1">
    <source>
        <dbReference type="SAM" id="MobiDB-lite"/>
    </source>
</evidence>
<evidence type="ECO:0000313" key="3">
    <source>
        <dbReference type="EMBL" id="CCI50644.1"/>
    </source>
</evidence>
<feature type="region of interest" description="Disordered" evidence="1">
    <location>
        <begin position="99"/>
        <end position="213"/>
    </location>
</feature>
<feature type="compositionally biased region" description="Basic and acidic residues" evidence="1">
    <location>
        <begin position="99"/>
        <end position="124"/>
    </location>
</feature>
<reference evidence="3 4" key="1">
    <citation type="submission" date="2012-05" db="EMBL/GenBank/DDBJ databases">
        <title>Recombination and specialization in a pathogen metapopulation.</title>
        <authorList>
            <person name="Gardiner A."/>
            <person name="Kemen E."/>
            <person name="Schultz-Larsen T."/>
            <person name="MacLean D."/>
            <person name="Van Oosterhout C."/>
            <person name="Jones J.D.G."/>
        </authorList>
    </citation>
    <scope>NUCLEOTIDE SEQUENCE [LARGE SCALE GENOMIC DNA]</scope>
    <source>
        <strain evidence="3 4">Ac Nc2</strain>
    </source>
</reference>